<gene>
    <name evidence="6" type="ORF">SAMN05660649_01519</name>
</gene>
<evidence type="ECO:0000313" key="6">
    <source>
        <dbReference type="EMBL" id="SFG38720.1"/>
    </source>
</evidence>
<dbReference type="GO" id="GO:0009435">
    <property type="term" value="P:NAD+ biosynthetic process"/>
    <property type="evidence" value="ECO:0007669"/>
    <property type="project" value="UniProtKB-UniPathway"/>
</dbReference>
<dbReference type="SUPFAM" id="SSF51905">
    <property type="entry name" value="FAD/NAD(P)-binding domain"/>
    <property type="match status" value="1"/>
</dbReference>
<protein>
    <submittedName>
        <fullName evidence="6">Fumarate reductase (CoM/CoB) subunit A</fullName>
    </submittedName>
</protein>
<keyword evidence="7" id="KW-1185">Reference proteome</keyword>
<dbReference type="Gene3D" id="3.90.700.10">
    <property type="entry name" value="Succinate dehydrogenase/fumarate reductase flavoprotein, catalytic domain"/>
    <property type="match status" value="1"/>
</dbReference>
<evidence type="ECO:0000256" key="1">
    <source>
        <dbReference type="ARBA" id="ARBA00022630"/>
    </source>
</evidence>
<feature type="domain" description="FAD-dependent oxidoreductase 2 FAD-binding" evidence="4">
    <location>
        <begin position="13"/>
        <end position="387"/>
    </location>
</feature>
<organism evidence="6 7">
    <name type="scientific">Desulfotruncus arcticus DSM 17038</name>
    <dbReference type="NCBI Taxonomy" id="1121424"/>
    <lineage>
        <taxon>Bacteria</taxon>
        <taxon>Bacillati</taxon>
        <taxon>Bacillota</taxon>
        <taxon>Clostridia</taxon>
        <taxon>Eubacteriales</taxon>
        <taxon>Desulfallaceae</taxon>
        <taxon>Desulfotruncus</taxon>
    </lineage>
</organism>
<evidence type="ECO:0000256" key="3">
    <source>
        <dbReference type="PIRSR" id="PIRSR000171-1"/>
    </source>
</evidence>
<dbReference type="GO" id="GO:0033765">
    <property type="term" value="F:steroid dehydrogenase activity, acting on the CH-CH group of donors"/>
    <property type="evidence" value="ECO:0007669"/>
    <property type="project" value="UniProtKB-ARBA"/>
</dbReference>
<dbReference type="SUPFAM" id="SSF56425">
    <property type="entry name" value="Succinate dehydrogenase/fumarate reductase flavoprotein, catalytic domain"/>
    <property type="match status" value="1"/>
</dbReference>
<dbReference type="PANTHER" id="PTHR11632:SF51">
    <property type="entry name" value="SUCCINATE DEHYDROGENASE [UBIQUINONE] FLAVOPROTEIN SUBUNIT, MITOCHONDRIAL"/>
    <property type="match status" value="1"/>
</dbReference>
<name>A0A1I2RE14_9FIRM</name>
<dbReference type="OrthoDB" id="9806724at2"/>
<dbReference type="Gene3D" id="1.20.58.100">
    <property type="entry name" value="Fumarate reductase/succinate dehydrogenase flavoprotein-like, C-terminal domain"/>
    <property type="match status" value="1"/>
</dbReference>
<dbReference type="AlphaFoldDB" id="A0A1I2RE14"/>
<reference evidence="7" key="1">
    <citation type="submission" date="2016-10" db="EMBL/GenBank/DDBJ databases">
        <authorList>
            <person name="Varghese N."/>
            <person name="Submissions S."/>
        </authorList>
    </citation>
    <scope>NUCLEOTIDE SEQUENCE [LARGE SCALE GENOMIC DNA]</scope>
    <source>
        <strain evidence="7">DSM 17038</strain>
    </source>
</reference>
<dbReference type="RefSeq" id="WP_092470267.1">
    <property type="nucleotide sequence ID" value="NZ_FOOX01000004.1"/>
</dbReference>
<dbReference type="InterPro" id="IPR027477">
    <property type="entry name" value="Succ_DH/fumarate_Rdtase_cat_sf"/>
</dbReference>
<dbReference type="Pfam" id="PF02910">
    <property type="entry name" value="Succ_DH_flav_C"/>
    <property type="match status" value="1"/>
</dbReference>
<dbReference type="InterPro" id="IPR036188">
    <property type="entry name" value="FAD/NAD-bd_sf"/>
</dbReference>
<sequence>MQRPFVTMEEYTDVLIIGGGLAGLMAAVEAAGIARKVTMVTKGKAGKSGNTIMSRNGLAAVLEEGCDGDSIELHVKDTMKAGQYINNPDLVRVFAGSASTAINRLVELGVPFLMENGKIMRKGSPGHSRKRFLTADGSSVKSPQTQGLALTLPLAREAARLGVRHVEGVIITDLLKTNDRIAGARGYSKQGDCRVFRAGTVILACGGAGSLYPVTTNTADVTGDGYALARLAGARLTGMEFVQFHPAVALGKPRMVMSTSPFSDGAVLKNQLGERFMARYSPALEMATRDIMARANYREIKEGRGSAAGGVWMDFSPISDQVMQSKYSDLHRYLGGRKKIEVAPAMHFMMGGVEIDVSCRTGVKGLYAAGEAAGGLHGANRLAGNALTEAAVFGMIAGREAAVEAMAIHAPPVLAAEQIMPASAGGNSRNPNEIRKELRRLLGAKIGLIRSGAELKSAIDQISNLMEENAHARVQNWLDLIEYRHVALMLETAMAITRAALGRKESLGAHYRVNDC</sequence>
<dbReference type="SUPFAM" id="SSF46977">
    <property type="entry name" value="Succinate dehydrogenase/fumarate reductase flavoprotein C-terminal domain"/>
    <property type="match status" value="1"/>
</dbReference>
<dbReference type="InterPro" id="IPR015939">
    <property type="entry name" value="Fum_Rdtase/Succ_DH_flav-like_C"/>
</dbReference>
<feature type="domain" description="Fumarate reductase/succinate dehydrogenase flavoprotein-like C-terminal" evidence="5">
    <location>
        <begin position="435"/>
        <end position="513"/>
    </location>
</feature>
<dbReference type="InterPro" id="IPR037099">
    <property type="entry name" value="Fum_R/Succ_DH_flav-like_C_sf"/>
</dbReference>
<dbReference type="EMBL" id="FOOX01000004">
    <property type="protein sequence ID" value="SFG38720.1"/>
    <property type="molecule type" value="Genomic_DNA"/>
</dbReference>
<proteinExistence type="predicted"/>
<feature type="active site" description="Proton acceptor" evidence="3">
    <location>
        <position position="289"/>
    </location>
</feature>
<evidence type="ECO:0000259" key="4">
    <source>
        <dbReference type="Pfam" id="PF00890"/>
    </source>
</evidence>
<dbReference type="PRINTS" id="PR00411">
    <property type="entry name" value="PNDRDTASEI"/>
</dbReference>
<dbReference type="Pfam" id="PF00890">
    <property type="entry name" value="FAD_binding_2"/>
    <property type="match status" value="1"/>
</dbReference>
<accession>A0A1I2RE14</accession>
<dbReference type="Proteomes" id="UP000199337">
    <property type="component" value="Unassembled WGS sequence"/>
</dbReference>
<evidence type="ECO:0000259" key="5">
    <source>
        <dbReference type="Pfam" id="PF02910"/>
    </source>
</evidence>
<dbReference type="InterPro" id="IPR030664">
    <property type="entry name" value="SdhA/FrdA/AprA"/>
</dbReference>
<dbReference type="PIRSF" id="PIRSF000171">
    <property type="entry name" value="SDHA_APRA_LASPO"/>
    <property type="match status" value="1"/>
</dbReference>
<evidence type="ECO:0000256" key="2">
    <source>
        <dbReference type="ARBA" id="ARBA00023002"/>
    </source>
</evidence>
<keyword evidence="2" id="KW-0560">Oxidoreductase</keyword>
<dbReference type="Gene3D" id="3.50.50.60">
    <property type="entry name" value="FAD/NAD(P)-binding domain"/>
    <property type="match status" value="1"/>
</dbReference>
<dbReference type="PRINTS" id="PR00368">
    <property type="entry name" value="FADPNR"/>
</dbReference>
<dbReference type="STRING" id="341036.SAMN05660649_01519"/>
<dbReference type="InterPro" id="IPR003953">
    <property type="entry name" value="FAD-dep_OxRdtase_2_FAD-bd"/>
</dbReference>
<evidence type="ECO:0000313" key="7">
    <source>
        <dbReference type="Proteomes" id="UP000199337"/>
    </source>
</evidence>
<keyword evidence="1" id="KW-0285">Flavoprotein</keyword>
<dbReference type="PANTHER" id="PTHR11632">
    <property type="entry name" value="SUCCINATE DEHYDROGENASE 2 FLAVOPROTEIN SUBUNIT"/>
    <property type="match status" value="1"/>
</dbReference>
<dbReference type="UniPathway" id="UPA00253">
    <property type="reaction ID" value="UER00326"/>
</dbReference>